<feature type="domain" description="HTH tetR-type" evidence="5">
    <location>
        <begin position="3"/>
        <end position="63"/>
    </location>
</feature>
<dbReference type="Gene3D" id="1.10.357.10">
    <property type="entry name" value="Tetracycline Repressor, domain 2"/>
    <property type="match status" value="1"/>
</dbReference>
<protein>
    <submittedName>
        <fullName evidence="6">TetR/AcrR family transcriptional regulator</fullName>
    </submittedName>
</protein>
<dbReference type="SUPFAM" id="SSF46689">
    <property type="entry name" value="Homeodomain-like"/>
    <property type="match status" value="1"/>
</dbReference>
<evidence type="ECO:0000256" key="1">
    <source>
        <dbReference type="ARBA" id="ARBA00023015"/>
    </source>
</evidence>
<dbReference type="PANTHER" id="PTHR47506">
    <property type="entry name" value="TRANSCRIPTIONAL REGULATORY PROTEIN"/>
    <property type="match status" value="1"/>
</dbReference>
<dbReference type="InterPro" id="IPR036271">
    <property type="entry name" value="Tet_transcr_reg_TetR-rel_C_sf"/>
</dbReference>
<keyword evidence="1" id="KW-0805">Transcription regulation</keyword>
<dbReference type="SUPFAM" id="SSF48498">
    <property type="entry name" value="Tetracyclin repressor-like, C-terminal domain"/>
    <property type="match status" value="1"/>
</dbReference>
<evidence type="ECO:0000313" key="7">
    <source>
        <dbReference type="Proteomes" id="UP001594351"/>
    </source>
</evidence>
<dbReference type="InterPro" id="IPR001647">
    <property type="entry name" value="HTH_TetR"/>
</dbReference>
<name>A0ABV6Z3D4_UNCC1</name>
<dbReference type="EMBL" id="JBHPBY010000395">
    <property type="protein sequence ID" value="MFC1852957.1"/>
    <property type="molecule type" value="Genomic_DNA"/>
</dbReference>
<organism evidence="6 7">
    <name type="scientific">candidate division CSSED10-310 bacterium</name>
    <dbReference type="NCBI Taxonomy" id="2855610"/>
    <lineage>
        <taxon>Bacteria</taxon>
        <taxon>Bacteria division CSSED10-310</taxon>
    </lineage>
</organism>
<dbReference type="PROSITE" id="PS50977">
    <property type="entry name" value="HTH_TETR_2"/>
    <property type="match status" value="1"/>
</dbReference>
<evidence type="ECO:0000259" key="5">
    <source>
        <dbReference type="PROSITE" id="PS50977"/>
    </source>
</evidence>
<reference evidence="6 7" key="1">
    <citation type="submission" date="2024-09" db="EMBL/GenBank/DDBJ databases">
        <title>Laminarin stimulates single cell rates of sulfate reduction while oxygen inhibits transcriptomic activity in coastal marine sediment.</title>
        <authorList>
            <person name="Lindsay M."/>
            <person name="Orcutt B."/>
            <person name="Emerson D."/>
            <person name="Stepanauskas R."/>
            <person name="D'Angelo T."/>
        </authorList>
    </citation>
    <scope>NUCLEOTIDE SEQUENCE [LARGE SCALE GENOMIC DNA]</scope>
    <source>
        <strain evidence="6">SAG AM-311-K15</strain>
    </source>
</reference>
<keyword evidence="2 4" id="KW-0238">DNA-binding</keyword>
<dbReference type="Pfam" id="PF00440">
    <property type="entry name" value="TetR_N"/>
    <property type="match status" value="1"/>
</dbReference>
<keyword evidence="3" id="KW-0804">Transcription</keyword>
<dbReference type="PANTHER" id="PTHR47506:SF6">
    <property type="entry name" value="HTH-TYPE TRANSCRIPTIONAL REPRESSOR NEMR"/>
    <property type="match status" value="1"/>
</dbReference>
<comment type="caution">
    <text evidence="6">The sequence shown here is derived from an EMBL/GenBank/DDBJ whole genome shotgun (WGS) entry which is preliminary data.</text>
</comment>
<gene>
    <name evidence="6" type="ORF">ACFL27_22390</name>
</gene>
<feature type="DNA-binding region" description="H-T-H motif" evidence="4">
    <location>
        <begin position="26"/>
        <end position="45"/>
    </location>
</feature>
<dbReference type="InterPro" id="IPR009057">
    <property type="entry name" value="Homeodomain-like_sf"/>
</dbReference>
<dbReference type="Proteomes" id="UP001594351">
    <property type="component" value="Unassembled WGS sequence"/>
</dbReference>
<sequence length="156" mass="17911">MRSSRQREIINLAKGLVLEKGFYAMSYQDLSDLLSITKASIHGHFRTKEKLGNAILECAIAEMVAYWETEHEAPRRQIERLLDNYEHMSHTRRNMCLVSVLQGEYDLLPATMQNLLNNYNRTYIQYAADALNRARQAGTMSFSEPARDKAISRAPS</sequence>
<evidence type="ECO:0000256" key="3">
    <source>
        <dbReference type="ARBA" id="ARBA00023163"/>
    </source>
</evidence>
<evidence type="ECO:0000256" key="2">
    <source>
        <dbReference type="ARBA" id="ARBA00023125"/>
    </source>
</evidence>
<keyword evidence="7" id="KW-1185">Reference proteome</keyword>
<evidence type="ECO:0000256" key="4">
    <source>
        <dbReference type="PROSITE-ProRule" id="PRU00335"/>
    </source>
</evidence>
<evidence type="ECO:0000313" key="6">
    <source>
        <dbReference type="EMBL" id="MFC1852957.1"/>
    </source>
</evidence>
<proteinExistence type="predicted"/>
<accession>A0ABV6Z3D4</accession>